<dbReference type="Pfam" id="PF13517">
    <property type="entry name" value="FG-GAP_3"/>
    <property type="match status" value="4"/>
</dbReference>
<dbReference type="Gene3D" id="2.130.10.130">
    <property type="entry name" value="Integrin alpha, N-terminal"/>
    <property type="match status" value="3"/>
</dbReference>
<protein>
    <submittedName>
        <fullName evidence="3">VCBS repeat-containing protein</fullName>
    </submittedName>
</protein>
<dbReference type="InterPro" id="IPR013517">
    <property type="entry name" value="FG-GAP"/>
</dbReference>
<comment type="caution">
    <text evidence="3">The sequence shown here is derived from an EMBL/GenBank/DDBJ whole genome shotgun (WGS) entry which is preliminary data.</text>
</comment>
<keyword evidence="4" id="KW-1185">Reference proteome</keyword>
<reference evidence="4" key="1">
    <citation type="journal article" date="2019" name="Int. J. Syst. Evol. Microbiol.">
        <title>The Global Catalogue of Microorganisms (GCM) 10K type strain sequencing project: providing services to taxonomists for standard genome sequencing and annotation.</title>
        <authorList>
            <consortium name="The Broad Institute Genomics Platform"/>
            <consortium name="The Broad Institute Genome Sequencing Center for Infectious Disease"/>
            <person name="Wu L."/>
            <person name="Ma J."/>
        </authorList>
    </citation>
    <scope>NUCLEOTIDE SEQUENCE [LARGE SCALE GENOMIC DNA]</scope>
    <source>
        <strain evidence="4">CCUG 61484</strain>
    </source>
</reference>
<evidence type="ECO:0000256" key="1">
    <source>
        <dbReference type="ARBA" id="ARBA00022729"/>
    </source>
</evidence>
<proteinExistence type="predicted"/>
<dbReference type="SUPFAM" id="SSF69318">
    <property type="entry name" value="Integrin alpha N-terminal domain"/>
    <property type="match status" value="3"/>
</dbReference>
<dbReference type="PANTHER" id="PTHR16026">
    <property type="entry name" value="CARTILAGE ACIDIC PROTEIN 1"/>
    <property type="match status" value="1"/>
</dbReference>
<dbReference type="InterPro" id="IPR027039">
    <property type="entry name" value="Crtac1"/>
</dbReference>
<evidence type="ECO:0000313" key="4">
    <source>
        <dbReference type="Proteomes" id="UP001597010"/>
    </source>
</evidence>
<evidence type="ECO:0000313" key="3">
    <source>
        <dbReference type="EMBL" id="MFD0792968.1"/>
    </source>
</evidence>
<name>A0ABW3APM6_9SPHI</name>
<evidence type="ECO:0000259" key="2">
    <source>
        <dbReference type="Pfam" id="PF07593"/>
    </source>
</evidence>
<dbReference type="EMBL" id="JBHTHZ010000002">
    <property type="protein sequence ID" value="MFD0792968.1"/>
    <property type="molecule type" value="Genomic_DNA"/>
</dbReference>
<feature type="domain" description="ASPIC/UnbV" evidence="2">
    <location>
        <begin position="532"/>
        <end position="600"/>
    </location>
</feature>
<accession>A0ABW3APM6</accession>
<dbReference type="Pfam" id="PF07593">
    <property type="entry name" value="UnbV_ASPIC"/>
    <property type="match status" value="1"/>
</dbReference>
<dbReference type="Proteomes" id="UP001597010">
    <property type="component" value="Unassembled WGS sequence"/>
</dbReference>
<dbReference type="PANTHER" id="PTHR16026:SF0">
    <property type="entry name" value="CARTILAGE ACIDIC PROTEIN 1"/>
    <property type="match status" value="1"/>
</dbReference>
<dbReference type="InterPro" id="IPR028994">
    <property type="entry name" value="Integrin_alpha_N"/>
</dbReference>
<gene>
    <name evidence="3" type="ORF">ACFQZX_05025</name>
</gene>
<organism evidence="3 4">
    <name type="scientific">Mucilaginibacter litoreus</name>
    <dbReference type="NCBI Taxonomy" id="1048221"/>
    <lineage>
        <taxon>Bacteria</taxon>
        <taxon>Pseudomonadati</taxon>
        <taxon>Bacteroidota</taxon>
        <taxon>Sphingobacteriia</taxon>
        <taxon>Sphingobacteriales</taxon>
        <taxon>Sphingobacteriaceae</taxon>
        <taxon>Mucilaginibacter</taxon>
    </lineage>
</organism>
<keyword evidence="1" id="KW-0732">Signal</keyword>
<dbReference type="InterPro" id="IPR011519">
    <property type="entry name" value="UnbV_ASPIC"/>
</dbReference>
<sequence>MKPLSYLLIIACCCCIFSCKKDTLFERISSSHSGVTFNNLIVENDTINPLDKLNIYNGGGVGIGDFNNDGLQDIYFIGNAVSNKLYLNKGDFKFDDVTQKAGVGGKGGWGRGVAVVDINNDGLKDIYVCNTLLNDATKRLNLLYINQGMDKDGVPHFKESAKAYGLDINLHSTMASFFDYDNDGDLDMYLTVNEAQSTDNTSSFRPIIKDGSSPNTGRLYRNDYDPVLKHPVYKNVSKEAGILIEGYGHAASIADFNLDGWKDIYVTNDFLPSNILYINNHDGTFTDRSMEYFKHTATSAMGQDVQDINNDGLADVFELDMDPEDNYRKKMFMPATFYQLYQNFDTYGYQYQYNHNTLQLNQGARVGQNDSVGAPVYSEIAFLSGVAQTDWSWGPMITDFDNDGFRDIIITNGYPRDVTDHDFIAFRNDSYAVASKKQVLEQIPIVKISNYAFRNNGKLQFEDVTKTWGMDIPSFSNGAVYADLDNDGAMDVVVNNIDDEAFIYKNRSRENDQNNNHYLQIKFKGNPQNRDGIGAWADIYYNHGKHQVYENTPYRGYLSTIQNIAHFGLGNVNRIDSVVIKWYNGKKQRLSSIKADQLLTVDIANASTPNSFSIPLKQQSLFTEVTKNTGVNYMHHDDDFADFNIQKLIPHKFSEYNPAIAAGDVDGNGYDDMVIAGTYKYPAQVLLQQPNGKFIQRNLVNQPTGVHKFKDEGLLLFDADGDGDLDLYAASGGYEEAPQSAAYQDRIYANDGKGNFTLQPNALPSNFTSKLCVKSIDYNKDGAPDLFVSGRVEPWSYPKPVSSFILRNDSKNGIIKFTDVTPMVAKSLVNVGLVCDASFTDYDNDTWPDLIITGEWMPVTILKNDHGVFKNITNNTGIANKLGWWNTIAGGDFDNDGDTDYILGNTGLNTFYKATDKYPMFITAKDFDGNDSYDAFPSLFLKDREGEMKEFPAHTRDDIVKQMISMRIKFQNYKSFAVATMDSVITPAMRKGAIRLKANELRSCYMRNDGHGKFTLIPLPIEAQISQLAGIVADDFDGDGNLDVALSGNDYGTEVSTGRYDAFNGLILKGDGKGNFKPLTIMQSGLYIPGDGKGLIKLRGAKGNYLLAATQHKGPLKVFQLKKAARAISLLPGDMYGTIKYKNGTTARREFYNGGSFLSQSARFFNIDDSMASVTITNNAGQTRDIPLN</sequence>
<dbReference type="RefSeq" id="WP_377112060.1">
    <property type="nucleotide sequence ID" value="NZ_JBHTHZ010000002.1"/>
</dbReference>